<evidence type="ECO:0000313" key="1">
    <source>
        <dbReference type="EMBL" id="PMS19739.1"/>
    </source>
</evidence>
<dbReference type="RefSeq" id="WP_102645812.1">
    <property type="nucleotide sequence ID" value="NZ_PNYA01000010.1"/>
</dbReference>
<dbReference type="EMBL" id="PNYA01000010">
    <property type="protein sequence ID" value="PMS19739.1"/>
    <property type="molecule type" value="Genomic_DNA"/>
</dbReference>
<reference evidence="1 2" key="1">
    <citation type="submission" date="2018-01" db="EMBL/GenBank/DDBJ databases">
        <title>Whole genome analyses suggest that Burkholderia sensu lato contains two further novel genera in the rhizoxinica-symbiotica group Mycetohabitans gen. nov., and Trinickia gen. nov.: implications for the evolution of diazotrophy and nodulation in the Burkholderiaceae.</title>
        <authorList>
            <person name="Estrada-de los Santos P."/>
            <person name="Palmer M."/>
            <person name="Chavez-Ramirez B."/>
            <person name="Beukes C."/>
            <person name="Steenkamp E.T."/>
            <person name="Hirsch A.M."/>
            <person name="Manyaka P."/>
            <person name="Maluk M."/>
            <person name="Lafos M."/>
            <person name="Crook M."/>
            <person name="Gross E."/>
            <person name="Simon M.F."/>
            <person name="Bueno dos Reis Junior F."/>
            <person name="Poole P.S."/>
            <person name="Venter S.N."/>
            <person name="James E.K."/>
        </authorList>
    </citation>
    <scope>NUCLEOTIDE SEQUENCE [LARGE SCALE GENOMIC DNA]</scope>
    <source>
        <strain evidence="1 2">GIMN1.004</strain>
    </source>
</reference>
<sequence length="240" mass="27115">MHDDGNTDFARGCVLSDGEVDFLWWFIQGSIMDPDVRQRLDAHWGLCARHGLAFFIVEAAFRPHLIHGCSILYGALMQRAVNVLDDRGMHGLVPVNVCRYLLRATGPCHMCDLRYDERSEASAPPERLAQGRDTSNARRFADENRRGWQPFVCSRCTGKDGPVLCRPHLIEALGQQRSNDIRSQHTYVEAIRAHLANFENSFRWIHRDTDTDEDRGALIAAIGWCGGWSKLLASLLEGLI</sequence>
<name>A0A2N7VRF5_9BURK</name>
<dbReference type="OrthoDB" id="4923777at2"/>
<keyword evidence="2" id="KW-1185">Reference proteome</keyword>
<evidence type="ECO:0000313" key="2">
    <source>
        <dbReference type="Proteomes" id="UP000235616"/>
    </source>
</evidence>
<proteinExistence type="predicted"/>
<gene>
    <name evidence="1" type="ORF">C0Z18_12980</name>
</gene>
<organism evidence="1 2">
    <name type="scientific">Trinickia dabaoshanensis</name>
    <dbReference type="NCBI Taxonomy" id="564714"/>
    <lineage>
        <taxon>Bacteria</taxon>
        <taxon>Pseudomonadati</taxon>
        <taxon>Pseudomonadota</taxon>
        <taxon>Betaproteobacteria</taxon>
        <taxon>Burkholderiales</taxon>
        <taxon>Burkholderiaceae</taxon>
        <taxon>Trinickia</taxon>
    </lineage>
</organism>
<comment type="caution">
    <text evidence="1">The sequence shown here is derived from an EMBL/GenBank/DDBJ whole genome shotgun (WGS) entry which is preliminary data.</text>
</comment>
<dbReference type="Proteomes" id="UP000235616">
    <property type="component" value="Unassembled WGS sequence"/>
</dbReference>
<protein>
    <submittedName>
        <fullName evidence="1">Uncharacterized protein</fullName>
    </submittedName>
</protein>
<dbReference type="AlphaFoldDB" id="A0A2N7VRF5"/>
<accession>A0A2N7VRF5</accession>